<name>A0ABX1D3S9_9FLAO</name>
<accession>A0ABX1D3S9</accession>
<evidence type="ECO:0000313" key="1">
    <source>
        <dbReference type="EMBL" id="NJW55115.1"/>
    </source>
</evidence>
<evidence type="ECO:0008006" key="3">
    <source>
        <dbReference type="Google" id="ProtNLM"/>
    </source>
</evidence>
<dbReference type="RefSeq" id="WP_168139794.1">
    <property type="nucleotide sequence ID" value="NZ_JAAVJR010000824.1"/>
</dbReference>
<organism evidence="1 2">
    <name type="scientific">Salinimicrobium oceani</name>
    <dbReference type="NCBI Taxonomy" id="2722702"/>
    <lineage>
        <taxon>Bacteria</taxon>
        <taxon>Pseudomonadati</taxon>
        <taxon>Bacteroidota</taxon>
        <taxon>Flavobacteriia</taxon>
        <taxon>Flavobacteriales</taxon>
        <taxon>Flavobacteriaceae</taxon>
        <taxon>Salinimicrobium</taxon>
    </lineage>
</organism>
<feature type="non-terminal residue" evidence="1">
    <location>
        <position position="1"/>
    </location>
</feature>
<evidence type="ECO:0000313" key="2">
    <source>
        <dbReference type="Proteomes" id="UP000703674"/>
    </source>
</evidence>
<dbReference type="EMBL" id="JAAVJR010000824">
    <property type="protein sequence ID" value="NJW55115.1"/>
    <property type="molecule type" value="Genomic_DNA"/>
</dbReference>
<gene>
    <name evidence="1" type="ORF">HC175_19570</name>
</gene>
<proteinExistence type="predicted"/>
<reference evidence="1 2" key="1">
    <citation type="submission" date="2020-03" db="EMBL/GenBank/DDBJ databases">
        <title>Salinimicrobium sp. nov, isolated from SCS.</title>
        <authorList>
            <person name="Cao W.R."/>
        </authorList>
    </citation>
    <scope>NUCLEOTIDE SEQUENCE [LARGE SCALE GENOMIC DNA]</scope>
    <source>
        <strain evidence="2">J15B91</strain>
    </source>
</reference>
<comment type="caution">
    <text evidence="1">The sequence shown here is derived from an EMBL/GenBank/DDBJ whole genome shotgun (WGS) entry which is preliminary data.</text>
</comment>
<protein>
    <recommendedName>
        <fullName evidence="3">Outer membrane lipoprotein-sorting protein</fullName>
    </recommendedName>
</protein>
<sequence>DKLHSQYTNTLVLYFDSVEKKLEAENQNFVEFELNSKSDTLMGLLIEYRSIDTIVNGKPMIRFVETQIPVDTKPETDNPFIEAFDIQGFAVEKNER</sequence>
<dbReference type="Proteomes" id="UP000703674">
    <property type="component" value="Unassembled WGS sequence"/>
</dbReference>
<keyword evidence="2" id="KW-1185">Reference proteome</keyword>